<keyword evidence="1" id="KW-1133">Transmembrane helix</keyword>
<dbReference type="Proteomes" id="UP000005622">
    <property type="component" value="Unassembled WGS sequence"/>
</dbReference>
<proteinExistence type="predicted"/>
<evidence type="ECO:0000256" key="1">
    <source>
        <dbReference type="SAM" id="Phobius"/>
    </source>
</evidence>
<feature type="transmembrane region" description="Helical" evidence="1">
    <location>
        <begin position="22"/>
        <end position="43"/>
    </location>
</feature>
<sequence length="106" mass="12844">MLKYSELWYTNFLRLNLPKEHVMYISCLIIYVYSMVLCSMVLCSIEWLKEWLSCTQNFSSIFLYFNFQRLHILVVEGKKWTLYVPYLKSELISSRVQTKKHICKNN</sequence>
<dbReference type="AlphaFoldDB" id="H8Z9E8"/>
<name>H8Z9E8_NEMA1</name>
<keyword evidence="1" id="KW-0472">Membrane</keyword>
<keyword evidence="1" id="KW-0812">Transmembrane</keyword>
<evidence type="ECO:0000313" key="2">
    <source>
        <dbReference type="EMBL" id="EHY66579.1"/>
    </source>
</evidence>
<reference evidence="2" key="1">
    <citation type="submission" date="2011-03" db="EMBL/GenBank/DDBJ databases">
        <title>The Genome Sequence of Nematocida sp1 strain ERTm2.</title>
        <authorList>
            <consortium name="The Broad Institute Genome Sequencing Platform"/>
            <consortium name="The Broad Institute Genome Sequencing Center for Infectious Disease"/>
            <person name="Cuomo C."/>
            <person name="Troemel E."/>
            <person name="Young S.K."/>
            <person name="Zeng Q."/>
            <person name="Gargeya S."/>
            <person name="Fitzgerald M."/>
            <person name="Haas B."/>
            <person name="Abouelleil A."/>
            <person name="Alvarado L."/>
            <person name="Arachchi H.M."/>
            <person name="Berlin A."/>
            <person name="Brown A."/>
            <person name="Chapman S.B."/>
            <person name="Chen Z."/>
            <person name="Dunbar C."/>
            <person name="Freedman E."/>
            <person name="Gearin G."/>
            <person name="Gellesch M."/>
            <person name="Goldberg J."/>
            <person name="Griggs A."/>
            <person name="Gujja S."/>
            <person name="Heilman E.R."/>
            <person name="Heiman D."/>
            <person name="Howarth C."/>
            <person name="Larson L."/>
            <person name="Lui A."/>
            <person name="MacDonald P.J.P."/>
            <person name="Mehta T."/>
            <person name="Montmayeur A."/>
            <person name="Murphy C."/>
            <person name="Neiman D."/>
            <person name="Pearson M."/>
            <person name="Priest M."/>
            <person name="Roberts A."/>
            <person name="Saif S."/>
            <person name="Shea T."/>
            <person name="Shenoy N."/>
            <person name="Sisk P."/>
            <person name="Stolte C."/>
            <person name="Sykes S."/>
            <person name="White J."/>
            <person name="Yandava C."/>
            <person name="Wortman J."/>
            <person name="Nusbaum C."/>
            <person name="Birren B."/>
        </authorList>
    </citation>
    <scope>NUCLEOTIDE SEQUENCE</scope>
    <source>
        <strain evidence="2">ERTm2</strain>
    </source>
</reference>
<dbReference type="EMBL" id="JH604633">
    <property type="protein sequence ID" value="EHY66579.1"/>
    <property type="molecule type" value="Genomic_DNA"/>
</dbReference>
<accession>H8Z9E8</accession>
<gene>
    <name evidence="2" type="ORF">NERG_00219</name>
</gene>
<protein>
    <submittedName>
        <fullName evidence="2">Uncharacterized protein</fullName>
    </submittedName>
</protein>
<organism evidence="2">
    <name type="scientific">Nematocida ausubeli (strain ATCC PRA-371 / ERTm2)</name>
    <name type="common">Nematode killer fungus</name>
    <dbReference type="NCBI Taxonomy" id="1913371"/>
    <lineage>
        <taxon>Eukaryota</taxon>
        <taxon>Fungi</taxon>
        <taxon>Fungi incertae sedis</taxon>
        <taxon>Microsporidia</taxon>
        <taxon>Nematocida</taxon>
    </lineage>
</organism>
<dbReference type="HOGENOM" id="CLU_2292401_0_0_1"/>